<feature type="domain" description="MOFRL-associated" evidence="2">
    <location>
        <begin position="20"/>
        <end position="223"/>
    </location>
</feature>
<dbReference type="Pfam" id="PF13660">
    <property type="entry name" value="DUF4147"/>
    <property type="match status" value="1"/>
</dbReference>
<reference evidence="3 4" key="2">
    <citation type="submission" date="2020-02" db="EMBL/GenBank/DDBJ databases">
        <title>Genome sequences of Thiorhodococcus mannitoliphagus and Thiorhodococcus minor, purple sulfur photosynthetic bacteria in the gammaproteobacterial family, Chromatiaceae.</title>
        <authorList>
            <person name="Aviles F.A."/>
            <person name="Meyer T.E."/>
            <person name="Kyndt J.A."/>
        </authorList>
    </citation>
    <scope>NUCLEOTIDE SEQUENCE [LARGE SCALE GENOMIC DNA]</scope>
    <source>
        <strain evidence="3 4">DSM 18266</strain>
    </source>
</reference>
<dbReference type="Gene3D" id="3.40.50.10180">
    <property type="entry name" value="Glycerate kinase, MOFRL-like N-terminal domain"/>
    <property type="match status" value="1"/>
</dbReference>
<dbReference type="InterPro" id="IPR039760">
    <property type="entry name" value="MOFRL_protein"/>
</dbReference>
<protein>
    <submittedName>
        <fullName evidence="3">DUF4147 domain-containing protein</fullName>
    </submittedName>
</protein>
<dbReference type="InterPro" id="IPR037035">
    <property type="entry name" value="GK-like_C_sf"/>
</dbReference>
<dbReference type="EMBL" id="JAAIJR010000046">
    <property type="protein sequence ID" value="NEX21161.1"/>
    <property type="molecule type" value="Genomic_DNA"/>
</dbReference>
<feature type="domain" description="MOFRL" evidence="1">
    <location>
        <begin position="310"/>
        <end position="414"/>
    </location>
</feature>
<dbReference type="InterPro" id="IPR025286">
    <property type="entry name" value="MOFRL_assoc_dom"/>
</dbReference>
<accession>A0A6P1DVX5</accession>
<evidence type="ECO:0000259" key="2">
    <source>
        <dbReference type="Pfam" id="PF13660"/>
    </source>
</evidence>
<dbReference type="GO" id="GO:0008887">
    <property type="term" value="F:glycerate kinase activity"/>
    <property type="evidence" value="ECO:0007669"/>
    <property type="project" value="InterPro"/>
</dbReference>
<keyword evidence="4" id="KW-1185">Reference proteome</keyword>
<dbReference type="InterPro" id="IPR007835">
    <property type="entry name" value="MOFRL"/>
</dbReference>
<name>A0A6P1DVX5_9GAMM</name>
<dbReference type="GO" id="GO:0005737">
    <property type="term" value="C:cytoplasm"/>
    <property type="evidence" value="ECO:0007669"/>
    <property type="project" value="TreeGrafter"/>
</dbReference>
<dbReference type="Pfam" id="PF05161">
    <property type="entry name" value="MOFRL"/>
    <property type="match status" value="1"/>
</dbReference>
<gene>
    <name evidence="3" type="ORF">G3480_12695</name>
</gene>
<dbReference type="Proteomes" id="UP000471640">
    <property type="component" value="Unassembled WGS sequence"/>
</dbReference>
<dbReference type="Gene3D" id="3.40.1480.10">
    <property type="entry name" value="MOFRL domain"/>
    <property type="match status" value="1"/>
</dbReference>
<evidence type="ECO:0000259" key="1">
    <source>
        <dbReference type="Pfam" id="PF05161"/>
    </source>
</evidence>
<proteinExistence type="predicted"/>
<sequence>MTPRSTSASQDAVSGARELMLELLMAGLKAVNGRLAVRSALANTPMQQPVWVCAIGKAAEAMVLGASDVIGDRLDAGLVVTKLGHAEVPALEGRGIRVRIGGHPVPNNGSLEAGQDLLTTLRTLPADAKLLFLISGGASSLVEAPVQGIGLPELQRVNTWLLGSGLPISAMNLVRKSLSLIKGGGLLRQLEGRSLRALAISDVPGDLPEVIGSGLLTPEPDLAQRVGQLDLPDWLAAWVDRGIRERGSCQPEMIAVEIVANLSQAKLAIAAAARHRGLPVRLHEDRFKGDAATLGRDLAKALLASERGLHIWGGEPTVQLPSSPGRGGRNQHLALAAAIELAGHAGHFLLSAGSDGTDGPTEDAGALVDADTLDRAEMTGLSAQAALSRADAGTLLEASGDLVRTGPTGTNVMDIVLGLKT</sequence>
<reference evidence="4" key="1">
    <citation type="journal article" date="2020" name="Microbiol. Resour. Announc.">
        <title>Draft Genome Sequences of Thiorhodococcus mannitoliphagus and Thiorhodococcus minor, Purple Sulfur Photosynthetic Bacteria in the Gammaproteobacterial Family Chromatiaceae.</title>
        <authorList>
            <person name="Aviles F.A."/>
            <person name="Meyer T.E."/>
            <person name="Kyndt J.A."/>
        </authorList>
    </citation>
    <scope>NUCLEOTIDE SEQUENCE [LARGE SCALE GENOMIC DNA]</scope>
    <source>
        <strain evidence="4">DSM 18266</strain>
    </source>
</reference>
<evidence type="ECO:0000313" key="3">
    <source>
        <dbReference type="EMBL" id="NEX21161.1"/>
    </source>
</evidence>
<evidence type="ECO:0000313" key="4">
    <source>
        <dbReference type="Proteomes" id="UP000471640"/>
    </source>
</evidence>
<dbReference type="PANTHER" id="PTHR12227">
    <property type="entry name" value="GLYCERATE KINASE"/>
    <property type="match status" value="1"/>
</dbReference>
<comment type="caution">
    <text evidence="3">The sequence shown here is derived from an EMBL/GenBank/DDBJ whole genome shotgun (WGS) entry which is preliminary data.</text>
</comment>
<dbReference type="InterPro" id="IPR038614">
    <property type="entry name" value="GK_N_sf"/>
</dbReference>
<dbReference type="SUPFAM" id="SSF82544">
    <property type="entry name" value="GckA/TtuD-like"/>
    <property type="match status" value="1"/>
</dbReference>
<organism evidence="3 4">
    <name type="scientific">Thiorhodococcus mannitoliphagus</name>
    <dbReference type="NCBI Taxonomy" id="329406"/>
    <lineage>
        <taxon>Bacteria</taxon>
        <taxon>Pseudomonadati</taxon>
        <taxon>Pseudomonadota</taxon>
        <taxon>Gammaproteobacteria</taxon>
        <taxon>Chromatiales</taxon>
        <taxon>Chromatiaceae</taxon>
        <taxon>Thiorhodococcus</taxon>
    </lineage>
</organism>
<dbReference type="AlphaFoldDB" id="A0A6P1DVX5"/>
<dbReference type="PANTHER" id="PTHR12227:SF0">
    <property type="entry name" value="GLYCERATE KINASE"/>
    <property type="match status" value="1"/>
</dbReference>
<dbReference type="RefSeq" id="WP_164654261.1">
    <property type="nucleotide sequence ID" value="NZ_JAAIJR010000046.1"/>
</dbReference>